<dbReference type="InterPro" id="IPR028889">
    <property type="entry name" value="USP"/>
</dbReference>
<feature type="domain" description="USP" evidence="3">
    <location>
        <begin position="175"/>
        <end position="536"/>
    </location>
</feature>
<feature type="compositionally biased region" description="Basic and acidic residues" evidence="2">
    <location>
        <begin position="448"/>
        <end position="468"/>
    </location>
</feature>
<dbReference type="Gene3D" id="3.30.40.10">
    <property type="entry name" value="Zinc/RING finger domain, C3HC4 (zinc finger)"/>
    <property type="match status" value="1"/>
</dbReference>
<keyword evidence="7" id="KW-1185">Reference proteome</keyword>
<feature type="compositionally biased region" description="Low complexity" evidence="2">
    <location>
        <begin position="1"/>
        <end position="27"/>
    </location>
</feature>
<dbReference type="OrthoDB" id="289038at2759"/>
<dbReference type="EC" id="3.4.19.12" evidence="1"/>
<dbReference type="PROSITE" id="PS00973">
    <property type="entry name" value="USP_2"/>
    <property type="match status" value="1"/>
</dbReference>
<protein>
    <recommendedName>
        <fullName evidence="1">Ubiquitin carboxyl-terminal hydrolase</fullName>
        <ecNumber evidence="1">3.4.19.12</ecNumber>
    </recommendedName>
</protein>
<dbReference type="EMBL" id="CP134185">
    <property type="protein sequence ID" value="WPA98180.1"/>
    <property type="molecule type" value="Genomic_DNA"/>
</dbReference>
<keyword evidence="1" id="KW-0645">Protease</keyword>
<evidence type="ECO:0000313" key="7">
    <source>
        <dbReference type="Proteomes" id="UP001302367"/>
    </source>
</evidence>
<proteinExistence type="inferred from homology"/>
<reference evidence="4 6" key="1">
    <citation type="submission" date="2015-10" db="EMBL/GenBank/DDBJ databases">
        <title>The cercosporin biosynthetic gene cluster was horizontally transferred to several fungal lineages and shown to be expanded in Cercospora beticola based on microsynteny with recipient genomes.</title>
        <authorList>
            <person name="De Jonge R."/>
            <person name="Ebert M.K."/>
            <person name="Suttle J.C."/>
            <person name="Jurick Ii W.M."/>
            <person name="Secor G.A."/>
            <person name="Thomma B.P."/>
            <person name="Van De Peer Y."/>
            <person name="Bolton M.D."/>
        </authorList>
    </citation>
    <scope>NUCLEOTIDE SEQUENCE [LARGE SCALE GENOMIC DNA]</scope>
    <source>
        <strain evidence="4 6">09-40</strain>
    </source>
</reference>
<dbReference type="AlphaFoldDB" id="A0A2G5HY64"/>
<evidence type="ECO:0000313" key="5">
    <source>
        <dbReference type="EMBL" id="WPA98180.1"/>
    </source>
</evidence>
<dbReference type="GO" id="GO:0016579">
    <property type="term" value="P:protein deubiquitination"/>
    <property type="evidence" value="ECO:0007669"/>
    <property type="project" value="InterPro"/>
</dbReference>
<evidence type="ECO:0000313" key="6">
    <source>
        <dbReference type="Proteomes" id="UP000230605"/>
    </source>
</evidence>
<organism evidence="4 6">
    <name type="scientific">Cercospora beticola</name>
    <name type="common">Sugarbeet leaf spot fungus</name>
    <dbReference type="NCBI Taxonomy" id="122368"/>
    <lineage>
        <taxon>Eukaryota</taxon>
        <taxon>Fungi</taxon>
        <taxon>Dikarya</taxon>
        <taxon>Ascomycota</taxon>
        <taxon>Pezizomycotina</taxon>
        <taxon>Dothideomycetes</taxon>
        <taxon>Dothideomycetidae</taxon>
        <taxon>Mycosphaerellales</taxon>
        <taxon>Mycosphaerellaceae</taxon>
        <taxon>Cercospora</taxon>
    </lineage>
</organism>
<dbReference type="EMBL" id="LKMD01000102">
    <property type="protein sequence ID" value="PIA97466.1"/>
    <property type="molecule type" value="Genomic_DNA"/>
</dbReference>
<dbReference type="PROSITE" id="PS50235">
    <property type="entry name" value="USP_3"/>
    <property type="match status" value="1"/>
</dbReference>
<dbReference type="InterPro" id="IPR013083">
    <property type="entry name" value="Znf_RING/FYVE/PHD"/>
</dbReference>
<dbReference type="SUPFAM" id="SSF54001">
    <property type="entry name" value="Cysteine proteinases"/>
    <property type="match status" value="1"/>
</dbReference>
<dbReference type="GO" id="GO:0006508">
    <property type="term" value="P:proteolysis"/>
    <property type="evidence" value="ECO:0007669"/>
    <property type="project" value="UniProtKB-KW"/>
</dbReference>
<dbReference type="InterPro" id="IPR050164">
    <property type="entry name" value="Peptidase_C19"/>
</dbReference>
<dbReference type="InterPro" id="IPR001394">
    <property type="entry name" value="Peptidase_C19_UCH"/>
</dbReference>
<gene>
    <name evidence="4" type="ORF">CB0940_05613</name>
    <name evidence="5" type="ORF">RHO25_002791</name>
</gene>
<reference evidence="5 7" key="2">
    <citation type="submission" date="2023-09" db="EMBL/GenBank/DDBJ databases">
        <title>Complete-Gapless Cercospora beticola genome.</title>
        <authorList>
            <person name="Wyatt N.A."/>
            <person name="Spanner R.E."/>
            <person name="Bolton M.D."/>
        </authorList>
    </citation>
    <scope>NUCLEOTIDE SEQUENCE [LARGE SCALE GENOMIC DNA]</scope>
    <source>
        <strain evidence="5">Cb09-40</strain>
    </source>
</reference>
<accession>A0A2G5HY64</accession>
<evidence type="ECO:0000313" key="4">
    <source>
        <dbReference type="EMBL" id="PIA97466.1"/>
    </source>
</evidence>
<dbReference type="GO" id="GO:0005829">
    <property type="term" value="C:cytosol"/>
    <property type="evidence" value="ECO:0007669"/>
    <property type="project" value="TreeGrafter"/>
</dbReference>
<dbReference type="Gene3D" id="3.90.70.10">
    <property type="entry name" value="Cysteine proteinases"/>
    <property type="match status" value="1"/>
</dbReference>
<dbReference type="Pfam" id="PF00443">
    <property type="entry name" value="UCH"/>
    <property type="match status" value="1"/>
</dbReference>
<keyword evidence="1 4" id="KW-0378">Hydrolase</keyword>
<dbReference type="SUPFAM" id="SSF57850">
    <property type="entry name" value="RING/U-box"/>
    <property type="match status" value="1"/>
</dbReference>
<dbReference type="PANTHER" id="PTHR24006:SF937">
    <property type="entry name" value="UBIQUITIN CARBOXYL-TERMINAL HYDROLASE"/>
    <property type="match status" value="1"/>
</dbReference>
<comment type="similarity">
    <text evidence="1">Belongs to the peptidase C19 family.</text>
</comment>
<dbReference type="Proteomes" id="UP000230605">
    <property type="component" value="Chromosome 2"/>
</dbReference>
<sequence length="538" mass="59304">MATTAQTPSATSESSSAPKLLKKASTSDTKALTPTQTEFGCSHTKSLLTSARQGAITGYQKAITSLQKEDNLSWALYKGSNGPAVTGAVTYLCLQCPNVSVTRDPHRKDHLFAVESANGFLYCHMCKDFVYDPAFETIRSPPSKKRKFSMLTDENDKKLVSGNTATTPCAATGLRGLYNMGQTCFMSVILQSLIHNPFIRTYYLSEGHRSSECEREACTSCALDDMFTDFYGAEKHEGYGAVHMLQGCWKNGGNLAGYSQQDAHEYLGFILNSLHEANTEDEEKKDAKNCECVVHQTFGGMMRSTVTCGTCKTANSTSEAFMDLSLDVKSAGVVVKKKKLALTGATQTVKEQIPVELVECLDRYTSAETLSSENYTCRKCDGPKEAKKKLSLTRLPPVIPIHFKRFSHSKSSKESQKVDTKVRFPFVLDMSPYVSKSGAGSKEGTNGDSKKDDDDDESKTSSKDKDAADEAPVEPEAPIYELSSVVVHKGKIDSGHYISYSKQDDEWFRLDDSMVVLVDEKEVLNAEAYMLFYVVQEF</sequence>
<evidence type="ECO:0000256" key="1">
    <source>
        <dbReference type="RuleBase" id="RU366025"/>
    </source>
</evidence>
<feature type="region of interest" description="Disordered" evidence="2">
    <location>
        <begin position="1"/>
        <end position="31"/>
    </location>
</feature>
<comment type="catalytic activity">
    <reaction evidence="1">
        <text>Thiol-dependent hydrolysis of ester, thioester, amide, peptide and isopeptide bonds formed by the C-terminal Gly of ubiquitin (a 76-residue protein attached to proteins as an intracellular targeting signal).</text>
        <dbReference type="EC" id="3.4.19.12"/>
    </reaction>
</comment>
<keyword evidence="1" id="KW-0833">Ubl conjugation pathway</keyword>
<feature type="region of interest" description="Disordered" evidence="2">
    <location>
        <begin position="435"/>
        <end position="474"/>
    </location>
</feature>
<dbReference type="Proteomes" id="UP001302367">
    <property type="component" value="Chromosome 2"/>
</dbReference>
<evidence type="ECO:0000256" key="2">
    <source>
        <dbReference type="SAM" id="MobiDB-lite"/>
    </source>
</evidence>
<dbReference type="GO" id="GO:0004843">
    <property type="term" value="F:cysteine-type deubiquitinase activity"/>
    <property type="evidence" value="ECO:0007669"/>
    <property type="project" value="UniProtKB-UniRule"/>
</dbReference>
<dbReference type="GO" id="GO:0005634">
    <property type="term" value="C:nucleus"/>
    <property type="evidence" value="ECO:0007669"/>
    <property type="project" value="TreeGrafter"/>
</dbReference>
<dbReference type="InterPro" id="IPR018200">
    <property type="entry name" value="USP_CS"/>
</dbReference>
<keyword evidence="1" id="KW-0788">Thiol protease</keyword>
<dbReference type="PROSITE" id="PS00972">
    <property type="entry name" value="USP_1"/>
    <property type="match status" value="1"/>
</dbReference>
<name>A0A2G5HY64_CERBT</name>
<dbReference type="InterPro" id="IPR038765">
    <property type="entry name" value="Papain-like_cys_pep_sf"/>
</dbReference>
<evidence type="ECO:0000259" key="3">
    <source>
        <dbReference type="PROSITE" id="PS50235"/>
    </source>
</evidence>
<dbReference type="PANTHER" id="PTHR24006">
    <property type="entry name" value="UBIQUITIN CARBOXYL-TERMINAL HYDROLASE"/>
    <property type="match status" value="1"/>
</dbReference>